<dbReference type="PANTHER" id="PTHR10621">
    <property type="entry name" value="UV EXCISION REPAIR PROTEIN RAD23"/>
    <property type="match status" value="1"/>
</dbReference>
<keyword evidence="5" id="KW-0963">Cytoplasm</keyword>
<dbReference type="SUPFAM" id="SSF101238">
    <property type="entry name" value="XPC-binding domain"/>
    <property type="match status" value="1"/>
</dbReference>
<evidence type="ECO:0000256" key="3">
    <source>
        <dbReference type="ARBA" id="ARBA00023204"/>
    </source>
</evidence>
<dbReference type="EMBL" id="WTXG01000054">
    <property type="protein sequence ID" value="KAI0295828.1"/>
    <property type="molecule type" value="Genomic_DNA"/>
</dbReference>
<dbReference type="GO" id="GO:0005654">
    <property type="term" value="C:nucleoplasm"/>
    <property type="evidence" value="ECO:0007669"/>
    <property type="project" value="TreeGrafter"/>
</dbReference>
<dbReference type="GO" id="GO:0031593">
    <property type="term" value="F:polyubiquitin modification-dependent protein binding"/>
    <property type="evidence" value="ECO:0007669"/>
    <property type="project" value="UniProtKB-UniRule"/>
</dbReference>
<dbReference type="PRINTS" id="PR01839">
    <property type="entry name" value="RAD23PROTEIN"/>
</dbReference>
<dbReference type="FunFam" id="1.10.8.10:FF:000002">
    <property type="entry name" value="UV excision repair protein RAD23 homolog"/>
    <property type="match status" value="1"/>
</dbReference>
<name>A0AAD4LZI0_9AGAM</name>
<keyword evidence="9" id="KW-1185">Reference proteome</keyword>
<keyword evidence="3 5" id="KW-0234">DNA repair</keyword>
<dbReference type="Gene3D" id="1.10.8.10">
    <property type="entry name" value="DNA helicase RuvA subunit, C-terminal domain"/>
    <property type="match status" value="2"/>
</dbReference>
<dbReference type="PANTHER" id="PTHR10621:SF0">
    <property type="entry name" value="UV EXCISION REPAIR PROTEIN RAD23"/>
    <property type="match status" value="1"/>
</dbReference>
<evidence type="ECO:0000256" key="6">
    <source>
        <dbReference type="SAM" id="MobiDB-lite"/>
    </source>
</evidence>
<dbReference type="Gene3D" id="1.10.10.540">
    <property type="entry name" value="XPC-binding domain"/>
    <property type="match status" value="1"/>
</dbReference>
<evidence type="ECO:0000313" key="8">
    <source>
        <dbReference type="EMBL" id="KAI0295828.1"/>
    </source>
</evidence>
<comment type="function">
    <text evidence="5">Multiubiquitin chain receptor involved in modulation of proteasomal degradation. Involved in nucleotide excision repair.</text>
</comment>
<dbReference type="GO" id="GO:0006289">
    <property type="term" value="P:nucleotide-excision repair"/>
    <property type="evidence" value="ECO:0007669"/>
    <property type="project" value="UniProtKB-UniRule"/>
</dbReference>
<evidence type="ECO:0000259" key="7">
    <source>
        <dbReference type="PROSITE" id="PS50030"/>
    </source>
</evidence>
<keyword evidence="1" id="KW-0677">Repeat</keyword>
<dbReference type="SUPFAM" id="SSF46934">
    <property type="entry name" value="UBA-like"/>
    <property type="match status" value="2"/>
</dbReference>
<gene>
    <name evidence="8" type="ORF">B0F90DRAFT_1130819</name>
</gene>
<evidence type="ECO:0000313" key="9">
    <source>
        <dbReference type="Proteomes" id="UP001203297"/>
    </source>
</evidence>
<keyword evidence="4 5" id="KW-0539">Nucleus</keyword>
<dbReference type="GO" id="GO:0005829">
    <property type="term" value="C:cytosol"/>
    <property type="evidence" value="ECO:0007669"/>
    <property type="project" value="TreeGrafter"/>
</dbReference>
<feature type="compositionally biased region" description="Polar residues" evidence="6">
    <location>
        <begin position="74"/>
        <end position="86"/>
    </location>
</feature>
<dbReference type="Pfam" id="PF00627">
    <property type="entry name" value="UBA"/>
    <property type="match status" value="2"/>
</dbReference>
<dbReference type="PROSITE" id="PS50030">
    <property type="entry name" value="UBA"/>
    <property type="match status" value="2"/>
</dbReference>
<proteinExistence type="inferred from homology"/>
<feature type="domain" description="UBA" evidence="7">
    <location>
        <begin position="288"/>
        <end position="328"/>
    </location>
</feature>
<comment type="caution">
    <text evidence="8">The sequence shown here is derived from an EMBL/GenBank/DDBJ whole genome shotgun (WGS) entry which is preliminary data.</text>
</comment>
<feature type="domain" description="UBA" evidence="7">
    <location>
        <begin position="25"/>
        <end position="65"/>
    </location>
</feature>
<dbReference type="Pfam" id="PF09280">
    <property type="entry name" value="XPC-binding"/>
    <property type="match status" value="1"/>
</dbReference>
<keyword evidence="2 5" id="KW-0227">DNA damage</keyword>
<protein>
    <recommendedName>
        <fullName evidence="5">UV excision repair protein RAD23</fullName>
    </recommendedName>
</protein>
<dbReference type="CDD" id="cd14280">
    <property type="entry name" value="UBA1_Rad23_like"/>
    <property type="match status" value="1"/>
</dbReference>
<reference evidence="8" key="1">
    <citation type="journal article" date="2022" name="New Phytol.">
        <title>Evolutionary transition to the ectomycorrhizal habit in the genomes of a hyperdiverse lineage of mushroom-forming fungi.</title>
        <authorList>
            <person name="Looney B."/>
            <person name="Miyauchi S."/>
            <person name="Morin E."/>
            <person name="Drula E."/>
            <person name="Courty P.E."/>
            <person name="Kohler A."/>
            <person name="Kuo A."/>
            <person name="LaButti K."/>
            <person name="Pangilinan J."/>
            <person name="Lipzen A."/>
            <person name="Riley R."/>
            <person name="Andreopoulos W."/>
            <person name="He G."/>
            <person name="Johnson J."/>
            <person name="Nolan M."/>
            <person name="Tritt A."/>
            <person name="Barry K.W."/>
            <person name="Grigoriev I.V."/>
            <person name="Nagy L.G."/>
            <person name="Hibbett D."/>
            <person name="Henrissat B."/>
            <person name="Matheny P.B."/>
            <person name="Labbe J."/>
            <person name="Martin F.M."/>
        </authorList>
    </citation>
    <scope>NUCLEOTIDE SEQUENCE</scope>
    <source>
        <strain evidence="8">BPL690</strain>
    </source>
</reference>
<dbReference type="GO" id="GO:0070628">
    <property type="term" value="F:proteasome binding"/>
    <property type="evidence" value="ECO:0007669"/>
    <property type="project" value="TreeGrafter"/>
</dbReference>
<organism evidence="8 9">
    <name type="scientific">Multifurca ochricompacta</name>
    <dbReference type="NCBI Taxonomy" id="376703"/>
    <lineage>
        <taxon>Eukaryota</taxon>
        <taxon>Fungi</taxon>
        <taxon>Dikarya</taxon>
        <taxon>Basidiomycota</taxon>
        <taxon>Agaricomycotina</taxon>
        <taxon>Agaricomycetes</taxon>
        <taxon>Russulales</taxon>
        <taxon>Russulaceae</taxon>
        <taxon>Multifurca</taxon>
    </lineage>
</organism>
<dbReference type="AlphaFoldDB" id="A0AAD4LZI0"/>
<dbReference type="InterPro" id="IPR036353">
    <property type="entry name" value="XPC-bd_sf"/>
</dbReference>
<dbReference type="FunFam" id="1.10.8.10:FF:000003">
    <property type="entry name" value="UV excision repair protein RAD23 homolog"/>
    <property type="match status" value="1"/>
</dbReference>
<accession>A0AAD4LZI0</accession>
<dbReference type="GO" id="GO:0003684">
    <property type="term" value="F:damaged DNA binding"/>
    <property type="evidence" value="ECO:0007669"/>
    <property type="project" value="UniProtKB-UniRule"/>
</dbReference>
<dbReference type="GO" id="GO:0043130">
    <property type="term" value="F:ubiquitin binding"/>
    <property type="evidence" value="ECO:0007669"/>
    <property type="project" value="UniProtKB-UniRule"/>
</dbReference>
<evidence type="ECO:0000256" key="5">
    <source>
        <dbReference type="RuleBase" id="RU367049"/>
    </source>
</evidence>
<evidence type="ECO:0000256" key="4">
    <source>
        <dbReference type="ARBA" id="ARBA00023242"/>
    </source>
</evidence>
<sequence length="334" mass="35290">MWHQGNEFSGACAETRTCWLCEHQQYSQSNVNKIMDMGFTQEQAVRALRASFDNPDRAVEFLINGFPPHLEAQSGPNTSQASNSRPGLTKPASVPGIPDSITPQSLLPQNLLQLVQQQQQSQQRRDSDPLAGLGSLGGLGGIGGFPNLGDLGSMGGLGGMGGLSGMGGMGGGGSGGGTAQVSTEQVEQIRLLVARNPNLIRPLLDQIREQDPQRAPTVDGNPDALIRYLSEDGDGGDDNAPIRIPAINFASTPVSAPAPIPAHAPAPAPAHGPTIRIQHKGQVINLTFAEHESIQRLEAFGYKRNSVLEAYLSCGKNEELAANFLVEGAFDDDS</sequence>
<dbReference type="Proteomes" id="UP001203297">
    <property type="component" value="Unassembled WGS sequence"/>
</dbReference>
<dbReference type="InterPro" id="IPR004806">
    <property type="entry name" value="Rad23"/>
</dbReference>
<dbReference type="GO" id="GO:0043161">
    <property type="term" value="P:proteasome-mediated ubiquitin-dependent protein catabolic process"/>
    <property type="evidence" value="ECO:0007669"/>
    <property type="project" value="UniProtKB-UniRule"/>
</dbReference>
<dbReference type="InterPro" id="IPR015940">
    <property type="entry name" value="UBA"/>
</dbReference>
<comment type="similarity">
    <text evidence="5">Belongs to the RAD23 family.</text>
</comment>
<dbReference type="InterPro" id="IPR009060">
    <property type="entry name" value="UBA-like_sf"/>
</dbReference>
<dbReference type="SMART" id="SM00165">
    <property type="entry name" value="UBA"/>
    <property type="match status" value="2"/>
</dbReference>
<evidence type="ECO:0000256" key="2">
    <source>
        <dbReference type="ARBA" id="ARBA00022763"/>
    </source>
</evidence>
<comment type="subcellular location">
    <subcellularLocation>
        <location evidence="5">Nucleus</location>
    </subcellularLocation>
    <subcellularLocation>
        <location evidence="5">Cytoplasm</location>
    </subcellularLocation>
</comment>
<feature type="region of interest" description="Disordered" evidence="6">
    <location>
        <begin position="69"/>
        <end position="102"/>
    </location>
</feature>
<evidence type="ECO:0000256" key="1">
    <source>
        <dbReference type="ARBA" id="ARBA00022737"/>
    </source>
</evidence>
<dbReference type="InterPro" id="IPR015360">
    <property type="entry name" value="XPC-bd"/>
</dbReference>